<dbReference type="EMBL" id="MHOT01000010">
    <property type="protein sequence ID" value="OGZ69475.1"/>
    <property type="molecule type" value="Genomic_DNA"/>
</dbReference>
<sequence length="305" mass="34711">MNPENLETRDRNESDLGVIVFEIENLLPTQKFDKKIFPRNEKPIGEMMKLSNGLRESILPEGGLNISSADQIDEITLDLYNLWRDAQFSLGFQKILENKKIIPRESFFIGDIGSAHCISVGLAMMNNNIPCNFVFKKDIGPRVKDMMLLIGDELNNRNKITVPAGAATLTDCHRNEPYKPREKKYSIQPSDFPAPEELKNKGITQIVLLKEVETGREFHNFEYPSDDNSVLNPYKLSGMEIITIGIDEVWRYNSVHGGEKDRELFGRDINSQRSLKEALKSIITVGDRKKLCDLLSGRNIEKINP</sequence>
<accession>A0A1G2I409</accession>
<comment type="caution">
    <text evidence="1">The sequence shown here is derived from an EMBL/GenBank/DDBJ whole genome shotgun (WGS) entry which is preliminary data.</text>
</comment>
<dbReference type="AlphaFoldDB" id="A0A1G2I409"/>
<organism evidence="1 2">
    <name type="scientific">Candidatus Staskawiczbacteria bacterium RIFCSPHIGHO2_02_FULL_42_22</name>
    <dbReference type="NCBI Taxonomy" id="1802207"/>
    <lineage>
        <taxon>Bacteria</taxon>
        <taxon>Candidatus Staskawicziibacteriota</taxon>
    </lineage>
</organism>
<gene>
    <name evidence="1" type="ORF">A3D44_03575</name>
</gene>
<name>A0A1G2I409_9BACT</name>
<protein>
    <submittedName>
        <fullName evidence="1">Uncharacterized protein</fullName>
    </submittedName>
</protein>
<evidence type="ECO:0000313" key="2">
    <source>
        <dbReference type="Proteomes" id="UP000178820"/>
    </source>
</evidence>
<dbReference type="STRING" id="1802207.A3D44_03575"/>
<reference evidence="1 2" key="1">
    <citation type="journal article" date="2016" name="Nat. Commun.">
        <title>Thousands of microbial genomes shed light on interconnected biogeochemical processes in an aquifer system.</title>
        <authorList>
            <person name="Anantharaman K."/>
            <person name="Brown C.T."/>
            <person name="Hug L.A."/>
            <person name="Sharon I."/>
            <person name="Castelle C.J."/>
            <person name="Probst A.J."/>
            <person name="Thomas B.C."/>
            <person name="Singh A."/>
            <person name="Wilkins M.J."/>
            <person name="Karaoz U."/>
            <person name="Brodie E.L."/>
            <person name="Williams K.H."/>
            <person name="Hubbard S.S."/>
            <person name="Banfield J.F."/>
        </authorList>
    </citation>
    <scope>NUCLEOTIDE SEQUENCE [LARGE SCALE GENOMIC DNA]</scope>
</reference>
<dbReference type="Proteomes" id="UP000178820">
    <property type="component" value="Unassembled WGS sequence"/>
</dbReference>
<evidence type="ECO:0000313" key="1">
    <source>
        <dbReference type="EMBL" id="OGZ69475.1"/>
    </source>
</evidence>
<proteinExistence type="predicted"/>